<reference evidence="1" key="1">
    <citation type="submission" date="2023-02" db="EMBL/GenBank/DDBJ databases">
        <title>Genome of toxic invasive species Heracleum sosnowskyi carries increased number of genes despite the absence of recent whole-genome duplications.</title>
        <authorList>
            <person name="Schelkunov M."/>
            <person name="Shtratnikova V."/>
            <person name="Makarenko M."/>
            <person name="Klepikova A."/>
            <person name="Omelchenko D."/>
            <person name="Novikova G."/>
            <person name="Obukhova E."/>
            <person name="Bogdanov V."/>
            <person name="Penin A."/>
            <person name="Logacheva M."/>
        </authorList>
    </citation>
    <scope>NUCLEOTIDE SEQUENCE</scope>
    <source>
        <strain evidence="1">Hsosn_3</strain>
        <tissue evidence="1">Leaf</tissue>
    </source>
</reference>
<name>A0AAD8J6U2_9APIA</name>
<dbReference type="EMBL" id="JAUIZM010000002">
    <property type="protein sequence ID" value="KAK1397588.1"/>
    <property type="molecule type" value="Genomic_DNA"/>
</dbReference>
<protein>
    <submittedName>
        <fullName evidence="1">Uncharacterized protein</fullName>
    </submittedName>
</protein>
<keyword evidence="2" id="KW-1185">Reference proteome</keyword>
<sequence>MPSRLSLSLTQPGFAFRSLCRRQKLIWQAPHIDNSVYDKSGYNPLYGVKNLFGKHLILITGVKNLFGKHLILITVSMTKVDTTPYTVLKLKLQLFLLFVLCVGVKNLFGKHLILITVSMTKVDTTPYTVLKLKLQLYSLTLIFKSRFSFCSLFRRQNLIWRALHNDISVGGAGVATDFKLFFEWSCFETWCVHQKLFQMEEAEVS</sequence>
<gene>
    <name evidence="1" type="ORF">POM88_007451</name>
</gene>
<comment type="caution">
    <text evidence="1">The sequence shown here is derived from an EMBL/GenBank/DDBJ whole genome shotgun (WGS) entry which is preliminary data.</text>
</comment>
<accession>A0AAD8J6U2</accession>
<organism evidence="1 2">
    <name type="scientific">Heracleum sosnowskyi</name>
    <dbReference type="NCBI Taxonomy" id="360622"/>
    <lineage>
        <taxon>Eukaryota</taxon>
        <taxon>Viridiplantae</taxon>
        <taxon>Streptophyta</taxon>
        <taxon>Embryophyta</taxon>
        <taxon>Tracheophyta</taxon>
        <taxon>Spermatophyta</taxon>
        <taxon>Magnoliopsida</taxon>
        <taxon>eudicotyledons</taxon>
        <taxon>Gunneridae</taxon>
        <taxon>Pentapetalae</taxon>
        <taxon>asterids</taxon>
        <taxon>campanulids</taxon>
        <taxon>Apiales</taxon>
        <taxon>Apiaceae</taxon>
        <taxon>Apioideae</taxon>
        <taxon>apioid superclade</taxon>
        <taxon>Tordylieae</taxon>
        <taxon>Tordyliinae</taxon>
        <taxon>Heracleum</taxon>
    </lineage>
</organism>
<reference evidence="1" key="2">
    <citation type="submission" date="2023-05" db="EMBL/GenBank/DDBJ databases">
        <authorList>
            <person name="Schelkunov M.I."/>
        </authorList>
    </citation>
    <scope>NUCLEOTIDE SEQUENCE</scope>
    <source>
        <strain evidence="1">Hsosn_3</strain>
        <tissue evidence="1">Leaf</tissue>
    </source>
</reference>
<evidence type="ECO:0000313" key="1">
    <source>
        <dbReference type="EMBL" id="KAK1397588.1"/>
    </source>
</evidence>
<evidence type="ECO:0000313" key="2">
    <source>
        <dbReference type="Proteomes" id="UP001237642"/>
    </source>
</evidence>
<dbReference type="AlphaFoldDB" id="A0AAD8J6U2"/>
<proteinExistence type="predicted"/>
<dbReference type="Proteomes" id="UP001237642">
    <property type="component" value="Unassembled WGS sequence"/>
</dbReference>